<reference evidence="1 2" key="1">
    <citation type="journal article" date="2019" name="Int. J. Syst. Evol. Microbiol.">
        <title>The Global Catalogue of Microorganisms (GCM) 10K type strain sequencing project: providing services to taxonomists for standard genome sequencing and annotation.</title>
        <authorList>
            <consortium name="The Broad Institute Genomics Platform"/>
            <consortium name="The Broad Institute Genome Sequencing Center for Infectious Disease"/>
            <person name="Wu L."/>
            <person name="Ma J."/>
        </authorList>
    </citation>
    <scope>NUCLEOTIDE SEQUENCE [LARGE SCALE GENOMIC DNA]</scope>
    <source>
        <strain evidence="1 2">RDMS1</strain>
    </source>
</reference>
<comment type="caution">
    <text evidence="1">The sequence shown here is derived from an EMBL/GenBank/DDBJ whole genome shotgun (WGS) entry which is preliminary data.</text>
</comment>
<dbReference type="RefSeq" id="WP_390206229.1">
    <property type="nucleotide sequence ID" value="NZ_JBHTAX010000001.1"/>
</dbReference>
<dbReference type="Proteomes" id="UP001596417">
    <property type="component" value="Unassembled WGS sequence"/>
</dbReference>
<evidence type="ECO:0000313" key="2">
    <source>
        <dbReference type="Proteomes" id="UP001596417"/>
    </source>
</evidence>
<gene>
    <name evidence="1" type="ORF">ACFQL7_18180</name>
</gene>
<accession>A0ABD5YUA7</accession>
<dbReference type="AlphaFoldDB" id="A0ABD5YUA7"/>
<protein>
    <submittedName>
        <fullName evidence="1">Uncharacterized protein</fullName>
    </submittedName>
</protein>
<evidence type="ECO:0000313" key="1">
    <source>
        <dbReference type="EMBL" id="MFC7191537.1"/>
    </source>
</evidence>
<sequence length="221" mass="24228">MMLDDLVRPSTNKIHGETYPGMSRRRLLSSLSGLGFTQVSAKFITREDIDNAASDEVPIVTGFYSDDPTSETTAYKEYVPADWYNEFRHATQIKQQLESSLIQIPGVVSVGVVPGERGGESSHVVVRIQENVLGTILGDIPTLIDGIEISVEPVNEFRSLSCAGSLRNWNASQSSIYGGYEVWGDASKPIGTVGAPAFKNGRRYLATCKHIFRGKIPLGRY</sequence>
<proteinExistence type="predicted"/>
<name>A0ABD5YUA7_9EURY</name>
<keyword evidence="2" id="KW-1185">Reference proteome</keyword>
<dbReference type="EMBL" id="JBHTAX010000001">
    <property type="protein sequence ID" value="MFC7191537.1"/>
    <property type="molecule type" value="Genomic_DNA"/>
</dbReference>
<organism evidence="1 2">
    <name type="scientific">Halocatena marina</name>
    <dbReference type="NCBI Taxonomy" id="2934937"/>
    <lineage>
        <taxon>Archaea</taxon>
        <taxon>Methanobacteriati</taxon>
        <taxon>Methanobacteriota</taxon>
        <taxon>Stenosarchaea group</taxon>
        <taxon>Halobacteria</taxon>
        <taxon>Halobacteriales</taxon>
        <taxon>Natronomonadaceae</taxon>
        <taxon>Halocatena</taxon>
    </lineage>
</organism>